<evidence type="ECO:0000256" key="1">
    <source>
        <dbReference type="ARBA" id="ARBA00022898"/>
    </source>
</evidence>
<dbReference type="PANTHER" id="PTHR30244:SF9">
    <property type="entry name" value="PROTEIN RV3402C"/>
    <property type="match status" value="1"/>
</dbReference>
<keyword evidence="1 4" id="KW-0663">Pyridoxal phosphate</keyword>
<dbReference type="InterPro" id="IPR015424">
    <property type="entry name" value="PyrdxlP-dep_Trfase"/>
</dbReference>
<name>A0A2K1PX20_9GAMM</name>
<feature type="active site" description="Proton acceptor" evidence="3">
    <location>
        <position position="180"/>
    </location>
</feature>
<dbReference type="GO" id="GO:0000271">
    <property type="term" value="P:polysaccharide biosynthetic process"/>
    <property type="evidence" value="ECO:0007669"/>
    <property type="project" value="TreeGrafter"/>
</dbReference>
<dbReference type="PIRSF" id="PIRSF000390">
    <property type="entry name" value="PLP_StrS"/>
    <property type="match status" value="1"/>
</dbReference>
<protein>
    <submittedName>
        <fullName evidence="6">Putative pyridoxal phosphate-dependent enzyme</fullName>
    </submittedName>
</protein>
<dbReference type="Proteomes" id="UP000236220">
    <property type="component" value="Unassembled WGS sequence"/>
</dbReference>
<dbReference type="CDD" id="cd00616">
    <property type="entry name" value="AHBA_syn"/>
    <property type="match status" value="1"/>
</dbReference>
<dbReference type="InterPro" id="IPR015421">
    <property type="entry name" value="PyrdxlP-dep_Trfase_major"/>
</dbReference>
<dbReference type="GO" id="GO:0008483">
    <property type="term" value="F:transaminase activity"/>
    <property type="evidence" value="ECO:0007669"/>
    <property type="project" value="TreeGrafter"/>
</dbReference>
<keyword evidence="7" id="KW-1185">Reference proteome</keyword>
<dbReference type="Pfam" id="PF01041">
    <property type="entry name" value="DegT_DnrJ_EryC1"/>
    <property type="match status" value="1"/>
</dbReference>
<evidence type="ECO:0000256" key="4">
    <source>
        <dbReference type="PIRSR" id="PIRSR000390-2"/>
    </source>
</evidence>
<proteinExistence type="inferred from homology"/>
<dbReference type="OrthoDB" id="9804264at2"/>
<comment type="caution">
    <text evidence="6">The sequence shown here is derived from an EMBL/GenBank/DDBJ whole genome shotgun (WGS) entry which is preliminary data.</text>
</comment>
<organism evidence="6 7">
    <name type="scientific">Solilutibacter silvestris</name>
    <dbReference type="NCBI Taxonomy" id="1645665"/>
    <lineage>
        <taxon>Bacteria</taxon>
        <taxon>Pseudomonadati</taxon>
        <taxon>Pseudomonadota</taxon>
        <taxon>Gammaproteobacteria</taxon>
        <taxon>Lysobacterales</taxon>
        <taxon>Lysobacteraceae</taxon>
        <taxon>Solilutibacter</taxon>
    </lineage>
</organism>
<gene>
    <name evidence="6" type="ORF">Lysil_1510</name>
</gene>
<evidence type="ECO:0000313" key="6">
    <source>
        <dbReference type="EMBL" id="PNS07334.1"/>
    </source>
</evidence>
<evidence type="ECO:0000256" key="2">
    <source>
        <dbReference type="ARBA" id="ARBA00037999"/>
    </source>
</evidence>
<evidence type="ECO:0000313" key="7">
    <source>
        <dbReference type="Proteomes" id="UP000236220"/>
    </source>
</evidence>
<dbReference type="SUPFAM" id="SSF53383">
    <property type="entry name" value="PLP-dependent transferases"/>
    <property type="match status" value="1"/>
</dbReference>
<comment type="similarity">
    <text evidence="2 5">Belongs to the DegT/DnrJ/EryC1 family.</text>
</comment>
<evidence type="ECO:0000256" key="5">
    <source>
        <dbReference type="RuleBase" id="RU004508"/>
    </source>
</evidence>
<dbReference type="InterPro" id="IPR000653">
    <property type="entry name" value="DegT/StrS_aminotransferase"/>
</dbReference>
<accession>A0A2K1PX20</accession>
<sequence length="371" mass="40470">MEVTSSYLPSLQKYVGYLEGIYARCRLTNNGPLACELAARLEDYLGVRNLILVSNGSAALELAYHALDISGSVVTTPFSFPASSSVPAWNGIDPSFADIDPHTWNIDPDQIESAIRSDTTAISPVHVYGNPVDDVRVSAIARRHGLRVIYDAAHCFGTRKAGRSILDQGDASAISFHATKTFHTIEGGAVIFRDDAICERARRMINFGFDAVTGDIVDLGTNLKMSEVHAAMGLAVLDDVDYILSHRRHLLALYMHKLGDYVQCQRIDAEVTNGGGYMPIALADTATCERVYQHLGNLGIATRRYFHPSLDTTVPYARFGTTRYSRDIADRVLCLPLHTKLSPNDVETVCTAVLAGIRDTAPRLVSLAGIV</sequence>
<dbReference type="PANTHER" id="PTHR30244">
    <property type="entry name" value="TRANSAMINASE"/>
    <property type="match status" value="1"/>
</dbReference>
<evidence type="ECO:0000256" key="3">
    <source>
        <dbReference type="PIRSR" id="PIRSR000390-1"/>
    </source>
</evidence>
<dbReference type="GO" id="GO:0030170">
    <property type="term" value="F:pyridoxal phosphate binding"/>
    <property type="evidence" value="ECO:0007669"/>
    <property type="project" value="TreeGrafter"/>
</dbReference>
<dbReference type="EMBL" id="NPZB01000002">
    <property type="protein sequence ID" value="PNS07334.1"/>
    <property type="molecule type" value="Genomic_DNA"/>
</dbReference>
<dbReference type="Gene3D" id="3.40.640.10">
    <property type="entry name" value="Type I PLP-dependent aspartate aminotransferase-like (Major domain)"/>
    <property type="match status" value="1"/>
</dbReference>
<reference evidence="6 7" key="1">
    <citation type="submission" date="2017-08" db="EMBL/GenBank/DDBJ databases">
        <title>Lysobacter sylvestris genome.</title>
        <authorList>
            <person name="Zhang D.-C."/>
            <person name="Albuquerque L."/>
            <person name="Franca L."/>
            <person name="Froufe H.J.C."/>
            <person name="Barroso C."/>
            <person name="Egas C."/>
            <person name="Da Costa M."/>
            <person name="Margesin R."/>
        </authorList>
    </citation>
    <scope>NUCLEOTIDE SEQUENCE [LARGE SCALE GENOMIC DNA]</scope>
    <source>
        <strain evidence="6 7">AM20-91</strain>
    </source>
</reference>
<feature type="modified residue" description="N6-(pyridoxal phosphate)lysine" evidence="4">
    <location>
        <position position="180"/>
    </location>
</feature>
<dbReference type="AlphaFoldDB" id="A0A2K1PX20"/>